<dbReference type="EMBL" id="JARKIK010000016">
    <property type="protein sequence ID" value="KAK8746945.1"/>
    <property type="molecule type" value="Genomic_DNA"/>
</dbReference>
<evidence type="ECO:0000256" key="9">
    <source>
        <dbReference type="ARBA" id="ARBA00047553"/>
    </source>
</evidence>
<dbReference type="AlphaFoldDB" id="A0AAW0XVF2"/>
<feature type="domain" description="Glycosyl transferase CAP10" evidence="12">
    <location>
        <begin position="244"/>
        <end position="487"/>
    </location>
</feature>
<evidence type="ECO:0000313" key="14">
    <source>
        <dbReference type="Proteomes" id="UP001445076"/>
    </source>
</evidence>
<evidence type="ECO:0000256" key="10">
    <source>
        <dbReference type="ARBA" id="ARBA00049246"/>
    </source>
</evidence>
<evidence type="ECO:0000259" key="12">
    <source>
        <dbReference type="SMART" id="SM00672"/>
    </source>
</evidence>
<dbReference type="Pfam" id="PF00630">
    <property type="entry name" value="Filamin"/>
    <property type="match status" value="1"/>
</dbReference>
<evidence type="ECO:0000256" key="8">
    <source>
        <dbReference type="ARBA" id="ARBA00045690"/>
    </source>
</evidence>
<dbReference type="InterPro" id="IPR006598">
    <property type="entry name" value="CAP10"/>
</dbReference>
<evidence type="ECO:0000256" key="7">
    <source>
        <dbReference type="ARBA" id="ARBA00043952"/>
    </source>
</evidence>
<dbReference type="Proteomes" id="UP001445076">
    <property type="component" value="Unassembled WGS sequence"/>
</dbReference>
<dbReference type="SUPFAM" id="SSF81296">
    <property type="entry name" value="E set domains"/>
    <property type="match status" value="1"/>
</dbReference>
<evidence type="ECO:0000313" key="13">
    <source>
        <dbReference type="EMBL" id="KAK8746945.1"/>
    </source>
</evidence>
<accession>A0AAW0XVF2</accession>
<reference evidence="13 14" key="1">
    <citation type="journal article" date="2024" name="BMC Genomics">
        <title>Genome assembly of redclaw crayfish (Cherax quadricarinatus) provides insights into its immune adaptation and hypoxia tolerance.</title>
        <authorList>
            <person name="Liu Z."/>
            <person name="Zheng J."/>
            <person name="Li H."/>
            <person name="Fang K."/>
            <person name="Wang S."/>
            <person name="He J."/>
            <person name="Zhou D."/>
            <person name="Weng S."/>
            <person name="Chi M."/>
            <person name="Gu Z."/>
            <person name="He J."/>
            <person name="Li F."/>
            <person name="Wang M."/>
        </authorList>
    </citation>
    <scope>NUCLEOTIDE SEQUENCE [LARGE SCALE GENOMIC DNA]</scope>
    <source>
        <strain evidence="13">ZL_2023a</strain>
    </source>
</reference>
<evidence type="ECO:0000256" key="5">
    <source>
        <dbReference type="ARBA" id="ARBA00022824"/>
    </source>
</evidence>
<keyword evidence="14" id="KW-1185">Reference proteome</keyword>
<comment type="subcellular location">
    <subcellularLocation>
        <location evidence="1">Endoplasmic reticulum lumen</location>
    </subcellularLocation>
</comment>
<dbReference type="GO" id="GO:0005788">
    <property type="term" value="C:endoplasmic reticulum lumen"/>
    <property type="evidence" value="ECO:0007669"/>
    <property type="project" value="UniProtKB-SubCell"/>
</dbReference>
<evidence type="ECO:0000256" key="6">
    <source>
        <dbReference type="ARBA" id="ARBA00023180"/>
    </source>
</evidence>
<comment type="catalytic activity">
    <reaction evidence="9">
        <text>L-seryl-[EGF-like domain protein] + UDP-alpha-D-xylose = 3-O-(beta-D-xylosyl)-L-seryl-[EGF-like domain protein] + UDP + H(+)</text>
        <dbReference type="Rhea" id="RHEA:62016"/>
        <dbReference type="Rhea" id="RHEA-COMP:16010"/>
        <dbReference type="Rhea" id="RHEA-COMP:16011"/>
        <dbReference type="ChEBI" id="CHEBI:15378"/>
        <dbReference type="ChEBI" id="CHEBI:29999"/>
        <dbReference type="ChEBI" id="CHEBI:57632"/>
        <dbReference type="ChEBI" id="CHEBI:58223"/>
        <dbReference type="ChEBI" id="CHEBI:132085"/>
    </reaction>
</comment>
<dbReference type="InterPro" id="IPR017868">
    <property type="entry name" value="Filamin/ABP280_repeat-like"/>
</dbReference>
<feature type="non-terminal residue" evidence="13">
    <location>
        <position position="1"/>
    </location>
</feature>
<dbReference type="PANTHER" id="PTHR12203">
    <property type="entry name" value="KDEL LYS-ASP-GLU-LEU CONTAINING - RELATED"/>
    <property type="match status" value="1"/>
</dbReference>
<dbReference type="InterPro" id="IPR001298">
    <property type="entry name" value="Filamin/ABP280_rpt"/>
</dbReference>
<dbReference type="SMART" id="SM00672">
    <property type="entry name" value="CAP10"/>
    <property type="match status" value="1"/>
</dbReference>
<dbReference type="Pfam" id="PF05686">
    <property type="entry name" value="Glyco_transf_90"/>
    <property type="match status" value="1"/>
</dbReference>
<dbReference type="PROSITE" id="PS50194">
    <property type="entry name" value="FILAMIN_REPEAT"/>
    <property type="match status" value="1"/>
</dbReference>
<keyword evidence="4" id="KW-0732">Signal</keyword>
<comment type="pathway">
    <text evidence="7">Protein modification.</text>
</comment>
<keyword evidence="3" id="KW-0328">Glycosyltransferase</keyword>
<organism evidence="13 14">
    <name type="scientific">Cherax quadricarinatus</name>
    <name type="common">Australian red claw crayfish</name>
    <dbReference type="NCBI Taxonomy" id="27406"/>
    <lineage>
        <taxon>Eukaryota</taxon>
        <taxon>Metazoa</taxon>
        <taxon>Ecdysozoa</taxon>
        <taxon>Arthropoda</taxon>
        <taxon>Crustacea</taxon>
        <taxon>Multicrustacea</taxon>
        <taxon>Malacostraca</taxon>
        <taxon>Eumalacostraca</taxon>
        <taxon>Eucarida</taxon>
        <taxon>Decapoda</taxon>
        <taxon>Pleocyemata</taxon>
        <taxon>Astacidea</taxon>
        <taxon>Parastacoidea</taxon>
        <taxon>Parastacidae</taxon>
        <taxon>Cherax</taxon>
    </lineage>
</organism>
<protein>
    <recommendedName>
        <fullName evidence="12">Glycosyl transferase CAP10 domain-containing protein</fullName>
    </recommendedName>
</protein>
<proteinExistence type="inferred from homology"/>
<keyword evidence="3" id="KW-0808">Transferase</keyword>
<dbReference type="GO" id="GO:0046527">
    <property type="term" value="F:glucosyltransferase activity"/>
    <property type="evidence" value="ECO:0007669"/>
    <property type="project" value="TreeGrafter"/>
</dbReference>
<dbReference type="Gene3D" id="2.60.40.10">
    <property type="entry name" value="Immunoglobulins"/>
    <property type="match status" value="1"/>
</dbReference>
<dbReference type="PANTHER" id="PTHR12203:SF122">
    <property type="entry name" value="GLYCOSYL TRANSFERASE CAP10 DOMAIN-CONTAINING PROTEIN"/>
    <property type="match status" value="1"/>
</dbReference>
<evidence type="ECO:0000256" key="2">
    <source>
        <dbReference type="ARBA" id="ARBA00006063"/>
    </source>
</evidence>
<dbReference type="InterPro" id="IPR014756">
    <property type="entry name" value="Ig_E-set"/>
</dbReference>
<dbReference type="SMART" id="SM00557">
    <property type="entry name" value="IG_FLMN"/>
    <property type="match status" value="1"/>
</dbReference>
<keyword evidence="6" id="KW-0325">Glycoprotein</keyword>
<comment type="catalytic activity">
    <reaction evidence="10">
        <text>L-seryl-[EGF-like domain protein] + UDP-alpha-D-glucose = 3-O-(beta-D-glucosyl)-L-seryl-[EGF-like domain protein] + UDP + H(+)</text>
        <dbReference type="Rhea" id="RHEA:58116"/>
        <dbReference type="Rhea" id="RHEA-COMP:14610"/>
        <dbReference type="Rhea" id="RHEA-COMP:16010"/>
        <dbReference type="ChEBI" id="CHEBI:15378"/>
        <dbReference type="ChEBI" id="CHEBI:29999"/>
        <dbReference type="ChEBI" id="CHEBI:58223"/>
        <dbReference type="ChEBI" id="CHEBI:58885"/>
        <dbReference type="ChEBI" id="CHEBI:140576"/>
    </reaction>
</comment>
<evidence type="ECO:0000256" key="11">
    <source>
        <dbReference type="PROSITE-ProRule" id="PRU00087"/>
    </source>
</evidence>
<comment type="similarity">
    <text evidence="2">Belongs to the KDELC family.</text>
</comment>
<keyword evidence="5" id="KW-0256">Endoplasmic reticulum</keyword>
<sequence>VTSHNECEAARHFQQQYKMKAGVLFFLSVLCHVNGGSELEVDLKKTKVYGPGLQPDQIVYPVRYFFIELYDIEGNRIQKSVGNSITVQIEGETSHGIYCRKWTQVLDRFDGSYIARYRTYQTCRDLTIHILYNNQHVAESPYKILHPVYSEDCYCPVGDIVKWQELAGCPSSYPQINQDLKNFHDVDFEIVLKEAIKRFNQAGSRSFCNYVIKDDKVYRKCYGQHVGFNMFMDNILHSLLRKMSIPDVEFIINLGDWPLVNPKLKPLIPIFSWCGSEDTADIVMPTYDITEATLEMMGRVSLDILSVQSNNDIPWEQKKSQAFWRGRDSRQERLDLITLARKHEHLINASLTNFFFFKDQEVEYGPKEKHISFFKFFDYKYQINIDGTVAAYRLPYLLGGSSVVLKQDSPYYEFFYNDLEPYVHFIPFKRDLSNLIEKIEWARTNDKKAQAIAQNGRQYVQENLMPKDVYCYHVTLLQEWSTRIKSKVDVREGMEFIPIKENEKRFGDCKCHRLNRHDEL</sequence>
<comment type="function">
    <text evidence="8">Protein O-glucosyltransferase. Catalyzes the reaction that attaches glucose through an O-glycosidic linkage to a conserved serine residue found in the consensus sequence C-X-S-X-[PA]-C in epidermal growth factor-like repeats. Regulates Notch signaling by glucosylating Notch in the ER, glucosylation is required for the correct folding and cleavage of Notch.</text>
</comment>
<dbReference type="InterPro" id="IPR051091">
    <property type="entry name" value="O-Glucosyltr/Glycosyltrsf_90"/>
</dbReference>
<comment type="caution">
    <text evidence="13">The sequence shown here is derived from an EMBL/GenBank/DDBJ whole genome shotgun (WGS) entry which is preliminary data.</text>
</comment>
<feature type="repeat" description="Filamin" evidence="11">
    <location>
        <begin position="38"/>
        <end position="146"/>
    </location>
</feature>
<evidence type="ECO:0000256" key="1">
    <source>
        <dbReference type="ARBA" id="ARBA00004319"/>
    </source>
</evidence>
<evidence type="ECO:0000256" key="4">
    <source>
        <dbReference type="ARBA" id="ARBA00022729"/>
    </source>
</evidence>
<gene>
    <name evidence="13" type="ORF">OTU49_016907</name>
</gene>
<name>A0AAW0XVF2_CHEQU</name>
<evidence type="ECO:0000256" key="3">
    <source>
        <dbReference type="ARBA" id="ARBA00022676"/>
    </source>
</evidence>
<dbReference type="InterPro" id="IPR013783">
    <property type="entry name" value="Ig-like_fold"/>
</dbReference>